<proteinExistence type="predicted"/>
<dbReference type="InterPro" id="IPR000073">
    <property type="entry name" value="AB_hydrolase_1"/>
</dbReference>
<sequence length="408" mass="44375">MHSVNVTVPSPAGLGLAATIDFPDTEPKAFAIFSHCFTGNRHTPCASRVSKTLSEYGYAVLRFDYPGLGQSEGEFADQTFTSNCEDLYAVYEWLEENYEAPALLVGHSLGGAAALRTGQRMKKLKAIATIGAPFDPAHAVFQFPDAISEVDRQGDYTFSLVGRTMTISRKLLEDLAETNPETYLPDLKKPLLLLHSPTDQTVGIDSAQLIFQVSRYPKSLVALDKTDHLCTKPGSAARAGRLIAEWAEPYTQVGERFREQVDETVAEARSTRTGKYTDAVRAGVRHFISDRETTRGGKGYGITPTGLLMSAIATSTSQQIRVNAKKLRIRGLDNVHVDVQQTPTAATEVADFTGDGSFDLTRSIELTGRLSDDEVARLTATLDDPLIHSLLEGALNITDTITNTSVDA</sequence>
<name>A0A7T4JUG3_9CORY</name>
<organism evidence="2 3">
    <name type="scientific">Corynebacterium glucuronolyticum</name>
    <dbReference type="NCBI Taxonomy" id="39791"/>
    <lineage>
        <taxon>Bacteria</taxon>
        <taxon>Bacillati</taxon>
        <taxon>Actinomycetota</taxon>
        <taxon>Actinomycetes</taxon>
        <taxon>Mycobacteriales</taxon>
        <taxon>Corynebacteriaceae</taxon>
        <taxon>Corynebacterium</taxon>
    </lineage>
</organism>
<dbReference type="Pfam" id="PF12146">
    <property type="entry name" value="Hydrolase_4"/>
    <property type="match status" value="1"/>
</dbReference>
<evidence type="ECO:0000313" key="2">
    <source>
        <dbReference type="EMBL" id="QQB45797.1"/>
    </source>
</evidence>
<dbReference type="GO" id="GO:0016787">
    <property type="term" value="F:hydrolase activity"/>
    <property type="evidence" value="ECO:0007669"/>
    <property type="project" value="UniProtKB-KW"/>
</dbReference>
<dbReference type="Gene3D" id="3.30.300.20">
    <property type="match status" value="1"/>
</dbReference>
<dbReference type="PANTHER" id="PTHR12277">
    <property type="entry name" value="ALPHA/BETA HYDROLASE DOMAIN-CONTAINING PROTEIN"/>
    <property type="match status" value="1"/>
</dbReference>
<dbReference type="EMBL" id="CP066007">
    <property type="protein sequence ID" value="QQB45797.1"/>
    <property type="molecule type" value="Genomic_DNA"/>
</dbReference>
<keyword evidence="2" id="KW-0378">Hydrolase</keyword>
<protein>
    <submittedName>
        <fullName evidence="2">Alpha/beta fold hydrolase</fullName>
    </submittedName>
</protein>
<dbReference type="InterPro" id="IPR036102">
    <property type="entry name" value="OsmC/Ohrsf"/>
</dbReference>
<reference evidence="2 3" key="1">
    <citation type="submission" date="2020-12" db="EMBL/GenBank/DDBJ databases">
        <title>FDA dAtabase for Regulatory Grade micrObial Sequences (FDA-ARGOS): Supporting development and validation of Infectious Disease Dx tests.</title>
        <authorList>
            <person name="Sproer C."/>
            <person name="Gronow S."/>
            <person name="Severitt S."/>
            <person name="Schroder I."/>
            <person name="Tallon L."/>
            <person name="Sadzewicz L."/>
            <person name="Zhao X."/>
            <person name="Boylan J."/>
            <person name="Ott S."/>
            <person name="Bowen H."/>
            <person name="Vavikolanu K."/>
            <person name="Mehta A."/>
            <person name="Aluvathingal J."/>
            <person name="Nadendla S."/>
            <person name="Lowell S."/>
            <person name="Myers T."/>
            <person name="Yan Y."/>
            <person name="Sichtig H."/>
        </authorList>
    </citation>
    <scope>NUCLEOTIDE SEQUENCE [LARGE SCALE GENOMIC DNA]</scope>
    <source>
        <strain evidence="2 3">FDAARGOS_1053</strain>
    </source>
</reference>
<dbReference type="InterPro" id="IPR015946">
    <property type="entry name" value="KH_dom-like_a/b"/>
</dbReference>
<evidence type="ECO:0000259" key="1">
    <source>
        <dbReference type="Pfam" id="PF12146"/>
    </source>
</evidence>
<dbReference type="PRINTS" id="PR00111">
    <property type="entry name" value="ABHYDROLASE"/>
</dbReference>
<dbReference type="Proteomes" id="UP000596145">
    <property type="component" value="Chromosome"/>
</dbReference>
<dbReference type="OrthoDB" id="9789573at2"/>
<dbReference type="SUPFAM" id="SSF53474">
    <property type="entry name" value="alpha/beta-Hydrolases"/>
    <property type="match status" value="1"/>
</dbReference>
<dbReference type="RefSeq" id="WP_084036250.1">
    <property type="nucleotide sequence ID" value="NZ_CP066007.1"/>
</dbReference>
<evidence type="ECO:0000313" key="3">
    <source>
        <dbReference type="Proteomes" id="UP000596145"/>
    </source>
</evidence>
<dbReference type="InterPro" id="IPR022742">
    <property type="entry name" value="Hydrolase_4"/>
</dbReference>
<dbReference type="AlphaFoldDB" id="A0A7T4JUG3"/>
<dbReference type="GeneID" id="92759996"/>
<accession>A0A7T4JUG3</accession>
<dbReference type="SUPFAM" id="SSF82784">
    <property type="entry name" value="OsmC-like"/>
    <property type="match status" value="1"/>
</dbReference>
<dbReference type="InterPro" id="IPR029058">
    <property type="entry name" value="AB_hydrolase_fold"/>
</dbReference>
<dbReference type="PANTHER" id="PTHR12277:SF81">
    <property type="entry name" value="PROTEIN ABHD13"/>
    <property type="match status" value="1"/>
</dbReference>
<feature type="domain" description="Serine aminopeptidase S33" evidence="1">
    <location>
        <begin position="27"/>
        <end position="180"/>
    </location>
</feature>
<dbReference type="Gene3D" id="3.40.50.1820">
    <property type="entry name" value="alpha/beta hydrolase"/>
    <property type="match status" value="1"/>
</dbReference>
<gene>
    <name evidence="2" type="ORF">I6I10_09930</name>
</gene>